<feature type="transmembrane region" description="Helical" evidence="10">
    <location>
        <begin position="146"/>
        <end position="172"/>
    </location>
</feature>
<comment type="subcellular location">
    <subcellularLocation>
        <location evidence="1">Membrane</location>
        <topology evidence="1">Multi-pass membrane protein</topology>
    </subcellularLocation>
</comment>
<feature type="transmembrane region" description="Helical" evidence="10">
    <location>
        <begin position="88"/>
        <end position="109"/>
    </location>
</feature>
<dbReference type="Proteomes" id="UP000189674">
    <property type="component" value="Chromosome"/>
</dbReference>
<evidence type="ECO:0000256" key="4">
    <source>
        <dbReference type="ARBA" id="ARBA00022692"/>
    </source>
</evidence>
<dbReference type="GO" id="GO:0015297">
    <property type="term" value="F:antiporter activity"/>
    <property type="evidence" value="ECO:0007669"/>
    <property type="project" value="UniProtKB-KW"/>
</dbReference>
<dbReference type="Gene3D" id="1.20.1530.20">
    <property type="match status" value="1"/>
</dbReference>
<reference evidence="13" key="1">
    <citation type="submission" date="2017-02" db="EMBL/GenBank/DDBJ databases">
        <title>Comparative genomics and description of representatives of a novel lineage of planctomycetes thriving in anoxic sediments.</title>
        <authorList>
            <person name="Spring S."/>
            <person name="Bunk B."/>
            <person name="Sproer C."/>
        </authorList>
    </citation>
    <scope>NUCLEOTIDE SEQUENCE [LARGE SCALE GENOMIC DNA]</scope>
    <source>
        <strain evidence="13">ST-NAGAB-D1</strain>
    </source>
</reference>
<evidence type="ECO:0000256" key="9">
    <source>
        <dbReference type="ARBA" id="ARBA00023201"/>
    </source>
</evidence>
<evidence type="ECO:0000256" key="1">
    <source>
        <dbReference type="ARBA" id="ARBA00004141"/>
    </source>
</evidence>
<dbReference type="KEGG" id="alus:STSP2_00751"/>
<dbReference type="InterPro" id="IPR006153">
    <property type="entry name" value="Cation/H_exchanger_TM"/>
</dbReference>
<dbReference type="PANTHER" id="PTHR43562">
    <property type="entry name" value="NAPA-TYPE SODIUM/HYDROGEN ANTIPORTER"/>
    <property type="match status" value="1"/>
</dbReference>
<keyword evidence="7" id="KW-0406">Ion transport</keyword>
<dbReference type="GO" id="GO:1902600">
    <property type="term" value="P:proton transmembrane transport"/>
    <property type="evidence" value="ECO:0007669"/>
    <property type="project" value="InterPro"/>
</dbReference>
<dbReference type="GO" id="GO:0006814">
    <property type="term" value="P:sodium ion transport"/>
    <property type="evidence" value="ECO:0007669"/>
    <property type="project" value="UniProtKB-KW"/>
</dbReference>
<feature type="transmembrane region" description="Helical" evidence="10">
    <location>
        <begin position="240"/>
        <end position="263"/>
    </location>
</feature>
<feature type="transmembrane region" description="Helical" evidence="10">
    <location>
        <begin position="306"/>
        <end position="325"/>
    </location>
</feature>
<evidence type="ECO:0000313" key="13">
    <source>
        <dbReference type="Proteomes" id="UP000189674"/>
    </source>
</evidence>
<keyword evidence="2" id="KW-0813">Transport</keyword>
<keyword evidence="9" id="KW-0739">Sodium transport</keyword>
<evidence type="ECO:0000256" key="2">
    <source>
        <dbReference type="ARBA" id="ARBA00022448"/>
    </source>
</evidence>
<keyword evidence="3" id="KW-0050">Antiport</keyword>
<dbReference type="STRING" id="1936003.STSP2_00751"/>
<protein>
    <submittedName>
        <fullName evidence="12">Putative cation:proton antiport protein</fullName>
    </submittedName>
</protein>
<evidence type="ECO:0000256" key="3">
    <source>
        <dbReference type="ARBA" id="ARBA00022449"/>
    </source>
</evidence>
<feature type="transmembrane region" description="Helical" evidence="10">
    <location>
        <begin position="25"/>
        <end position="45"/>
    </location>
</feature>
<dbReference type="EMBL" id="CP019791">
    <property type="protein sequence ID" value="AQT67603.1"/>
    <property type="molecule type" value="Genomic_DNA"/>
</dbReference>
<dbReference type="RefSeq" id="WP_146659934.1">
    <property type="nucleotide sequence ID" value="NZ_CP019791.1"/>
</dbReference>
<dbReference type="InterPro" id="IPR038770">
    <property type="entry name" value="Na+/solute_symporter_sf"/>
</dbReference>
<dbReference type="AlphaFoldDB" id="A0A1U9NI49"/>
<evidence type="ECO:0000313" key="12">
    <source>
        <dbReference type="EMBL" id="AQT67603.1"/>
    </source>
</evidence>
<organism evidence="12 13">
    <name type="scientific">Anaerohalosphaera lusitana</name>
    <dbReference type="NCBI Taxonomy" id="1936003"/>
    <lineage>
        <taxon>Bacteria</taxon>
        <taxon>Pseudomonadati</taxon>
        <taxon>Planctomycetota</taxon>
        <taxon>Phycisphaerae</taxon>
        <taxon>Sedimentisphaerales</taxon>
        <taxon>Anaerohalosphaeraceae</taxon>
        <taxon>Anaerohalosphaera</taxon>
    </lineage>
</organism>
<evidence type="ECO:0000256" key="6">
    <source>
        <dbReference type="ARBA" id="ARBA00023053"/>
    </source>
</evidence>
<dbReference type="GO" id="GO:0016020">
    <property type="term" value="C:membrane"/>
    <property type="evidence" value="ECO:0007669"/>
    <property type="project" value="UniProtKB-SubCell"/>
</dbReference>
<keyword evidence="4 10" id="KW-0812">Transmembrane</keyword>
<evidence type="ECO:0000256" key="10">
    <source>
        <dbReference type="SAM" id="Phobius"/>
    </source>
</evidence>
<gene>
    <name evidence="12" type="ORF">STSP2_00751</name>
</gene>
<evidence type="ECO:0000256" key="5">
    <source>
        <dbReference type="ARBA" id="ARBA00022989"/>
    </source>
</evidence>
<evidence type="ECO:0000256" key="8">
    <source>
        <dbReference type="ARBA" id="ARBA00023136"/>
    </source>
</evidence>
<name>A0A1U9NI49_9BACT</name>
<proteinExistence type="predicted"/>
<keyword evidence="13" id="KW-1185">Reference proteome</keyword>
<keyword evidence="5 10" id="KW-1133">Transmembrane helix</keyword>
<evidence type="ECO:0000259" key="11">
    <source>
        <dbReference type="Pfam" id="PF00999"/>
    </source>
</evidence>
<dbReference type="Pfam" id="PF00999">
    <property type="entry name" value="Na_H_Exchanger"/>
    <property type="match status" value="1"/>
</dbReference>
<dbReference type="OrthoDB" id="9793589at2"/>
<feature type="domain" description="Cation/H+ exchanger transmembrane" evidence="11">
    <location>
        <begin position="13"/>
        <end position="199"/>
    </location>
</feature>
<feature type="transmembrane region" description="Helical" evidence="10">
    <location>
        <begin position="57"/>
        <end position="76"/>
    </location>
</feature>
<dbReference type="PANTHER" id="PTHR43562:SF3">
    <property type="entry name" value="SODIUM ION_PROTON EXCHANGER (EUROFUNG)"/>
    <property type="match status" value="1"/>
</dbReference>
<feature type="transmembrane region" description="Helical" evidence="10">
    <location>
        <begin position="208"/>
        <end position="228"/>
    </location>
</feature>
<keyword evidence="8 10" id="KW-0472">Membrane</keyword>
<evidence type="ECO:0000256" key="7">
    <source>
        <dbReference type="ARBA" id="ARBA00023065"/>
    </source>
</evidence>
<keyword evidence="6" id="KW-0915">Sodium</keyword>
<accession>A0A1U9NI49</accession>
<sequence length="333" mass="36609">MFYLAFTLVAVIALAAVFKWAAEHIRLPSVVALIIAGLVLAYPPIRERIIGGHEHTITMIGDAGLLALMFMAGLESSWRMLYKEKEEAAYIAVFAAFVPLVVGAAAFWLMGYELSTSLIVGVCMSISAEATRAKVLMELDKLNTRVGSALIGAGLIDDTIGLSLFVLITYFIEEGGSNEQLLVVASIICFFAGLAIKRVVGREPKTMVYLEKVLNVCLVPFFFVSIGLHFDFQSLVMNAWILVAVIAIATLGKFAGVFLTKFFLDLSYKQLHLISWSMNSRGALEMALALVAFRSGLIHSKLYSSLVVMTLVTTLVFPFIMTYMVHRDPKIMK</sequence>
<feature type="transmembrane region" description="Helical" evidence="10">
    <location>
        <begin position="178"/>
        <end position="196"/>
    </location>
</feature>